<dbReference type="Proteomes" id="UP000255165">
    <property type="component" value="Unassembled WGS sequence"/>
</dbReference>
<sequence>MARPAFCRQTPKVGARCPNWARRDLCGGCSVMSIPTAITRRREARTLRRPSAAVRKRLDVGRALMEARPSLCNSLERSRMPASPPAAVSATYQSPQDFQLDTIPFSHETGLTQFFPGSRNERR</sequence>
<proteinExistence type="predicted"/>
<dbReference type="AlphaFoldDB" id="A0A370NLP2"/>
<comment type="caution">
    <text evidence="1">The sequence shown here is derived from an EMBL/GenBank/DDBJ whole genome shotgun (WGS) entry which is preliminary data.</text>
</comment>
<evidence type="ECO:0000313" key="2">
    <source>
        <dbReference type="Proteomes" id="UP000255165"/>
    </source>
</evidence>
<organism evidence="1 2">
    <name type="scientific">Cupriavidus lacunae</name>
    <dbReference type="NCBI Taxonomy" id="2666307"/>
    <lineage>
        <taxon>Bacteria</taxon>
        <taxon>Pseudomonadati</taxon>
        <taxon>Pseudomonadota</taxon>
        <taxon>Betaproteobacteria</taxon>
        <taxon>Burkholderiales</taxon>
        <taxon>Burkholderiaceae</taxon>
        <taxon>Cupriavidus</taxon>
    </lineage>
</organism>
<keyword evidence="2" id="KW-1185">Reference proteome</keyword>
<protein>
    <submittedName>
        <fullName evidence="1">Uncharacterized protein</fullName>
    </submittedName>
</protein>
<reference evidence="2" key="1">
    <citation type="submission" date="2018-06" db="EMBL/GenBank/DDBJ databases">
        <authorList>
            <person name="Feng T."/>
            <person name="Jeon C.O."/>
        </authorList>
    </citation>
    <scope>NUCLEOTIDE SEQUENCE [LARGE SCALE GENOMIC DNA]</scope>
    <source>
        <strain evidence="2">S23</strain>
    </source>
</reference>
<evidence type="ECO:0000313" key="1">
    <source>
        <dbReference type="EMBL" id="RDK06529.1"/>
    </source>
</evidence>
<dbReference type="EMBL" id="QKWJ01000061">
    <property type="protein sequence ID" value="RDK06529.1"/>
    <property type="molecule type" value="Genomic_DNA"/>
</dbReference>
<gene>
    <name evidence="1" type="ORF">DN412_31135</name>
</gene>
<name>A0A370NLP2_9BURK</name>
<accession>A0A370NLP2</accession>